<dbReference type="PANTHER" id="PTHR23316">
    <property type="entry name" value="IMPORTIN ALPHA"/>
    <property type="match status" value="1"/>
</dbReference>
<reference evidence="5 6" key="1">
    <citation type="submission" date="2020-10" db="EMBL/GenBank/DDBJ databases">
        <title>The Coptis chinensis genome and diversification of protoberbering-type alkaloids.</title>
        <authorList>
            <person name="Wang B."/>
            <person name="Shu S."/>
            <person name="Song C."/>
            <person name="Liu Y."/>
        </authorList>
    </citation>
    <scope>NUCLEOTIDE SEQUENCE [LARGE SCALE GENOMIC DNA]</scope>
    <source>
        <strain evidence="5">HL-2020</strain>
        <tissue evidence="5">Leaf</tissue>
    </source>
</reference>
<organism evidence="5 6">
    <name type="scientific">Coptis chinensis</name>
    <dbReference type="NCBI Taxonomy" id="261450"/>
    <lineage>
        <taxon>Eukaryota</taxon>
        <taxon>Viridiplantae</taxon>
        <taxon>Streptophyta</taxon>
        <taxon>Embryophyta</taxon>
        <taxon>Tracheophyta</taxon>
        <taxon>Spermatophyta</taxon>
        <taxon>Magnoliopsida</taxon>
        <taxon>Ranunculales</taxon>
        <taxon>Ranunculaceae</taxon>
        <taxon>Coptidoideae</taxon>
        <taxon>Coptis</taxon>
    </lineage>
</organism>
<keyword evidence="3" id="KW-0653">Protein transport</keyword>
<dbReference type="InterPro" id="IPR056508">
    <property type="entry name" value="HPAT-like"/>
</dbReference>
<dbReference type="InterPro" id="IPR011989">
    <property type="entry name" value="ARM-like"/>
</dbReference>
<comment type="caution">
    <text evidence="5">The sequence shown here is derived from an EMBL/GenBank/DDBJ whole genome shotgun (WGS) entry which is preliminary data.</text>
</comment>
<comment type="similarity">
    <text evidence="1">Belongs to the importin alpha family.</text>
</comment>
<dbReference type="Pfam" id="PF00514">
    <property type="entry name" value="Arm"/>
    <property type="match status" value="1"/>
</dbReference>
<dbReference type="InterPro" id="IPR000225">
    <property type="entry name" value="Armadillo"/>
</dbReference>
<dbReference type="SUPFAM" id="SSF48371">
    <property type="entry name" value="ARM repeat"/>
    <property type="match status" value="1"/>
</dbReference>
<evidence type="ECO:0000313" key="5">
    <source>
        <dbReference type="EMBL" id="KAF9593807.1"/>
    </source>
</evidence>
<dbReference type="EMBL" id="JADFTS010000008">
    <property type="protein sequence ID" value="KAF9593807.1"/>
    <property type="molecule type" value="Genomic_DNA"/>
</dbReference>
<dbReference type="Proteomes" id="UP000631114">
    <property type="component" value="Unassembled WGS sequence"/>
</dbReference>
<accession>A0A835H8S6</accession>
<feature type="domain" description="Hydroxyproline O-arabinosyltransferase-like" evidence="4">
    <location>
        <begin position="97"/>
        <end position="159"/>
    </location>
</feature>
<evidence type="ECO:0000256" key="3">
    <source>
        <dbReference type="ARBA" id="ARBA00022927"/>
    </source>
</evidence>
<dbReference type="Pfam" id="PF23452">
    <property type="entry name" value="HPAT"/>
    <property type="match status" value="1"/>
</dbReference>
<keyword evidence="6" id="KW-1185">Reference proteome</keyword>
<sequence>MHSFFLNHPSPSVLIPALRTVGNIVTGDDMQTQVVIAADIIGPLVHLLQTAEFDIKKEAAWALSSATYGGDPNQIKLKDITLNYPKESAERTDASNLAKPPWDLEVGKNFIIHYTYGCDYSLKGKLTYGKFGEWRFDKRSYLRGPPPRNLSLPPPGVPESVRVPQRNFVRHMSPSIAPFVSSQPVRPFVNPSGFPQVYLE</sequence>
<protein>
    <recommendedName>
        <fullName evidence="4">Hydroxyproline O-arabinosyltransferase-like domain-containing protein</fullName>
    </recommendedName>
</protein>
<dbReference type="AlphaFoldDB" id="A0A835H8S6"/>
<keyword evidence="2" id="KW-0813">Transport</keyword>
<evidence type="ECO:0000313" key="6">
    <source>
        <dbReference type="Proteomes" id="UP000631114"/>
    </source>
</evidence>
<gene>
    <name evidence="5" type="ORF">IFM89_025516</name>
</gene>
<name>A0A835H8S6_9MAGN</name>
<evidence type="ECO:0000256" key="1">
    <source>
        <dbReference type="ARBA" id="ARBA00010394"/>
    </source>
</evidence>
<proteinExistence type="inferred from homology"/>
<dbReference type="GO" id="GO:0015031">
    <property type="term" value="P:protein transport"/>
    <property type="evidence" value="ECO:0007669"/>
    <property type="project" value="UniProtKB-KW"/>
</dbReference>
<dbReference type="Gene3D" id="1.25.10.10">
    <property type="entry name" value="Leucine-rich Repeat Variant"/>
    <property type="match status" value="1"/>
</dbReference>
<dbReference type="InterPro" id="IPR016024">
    <property type="entry name" value="ARM-type_fold"/>
</dbReference>
<dbReference type="SMART" id="SM00185">
    <property type="entry name" value="ARM"/>
    <property type="match status" value="1"/>
</dbReference>
<dbReference type="OrthoDB" id="1740660at2759"/>
<evidence type="ECO:0000259" key="4">
    <source>
        <dbReference type="Pfam" id="PF23452"/>
    </source>
</evidence>
<evidence type="ECO:0000256" key="2">
    <source>
        <dbReference type="ARBA" id="ARBA00022448"/>
    </source>
</evidence>